<dbReference type="AlphaFoldDB" id="A0A2J0LEJ1"/>
<dbReference type="GO" id="GO:0090529">
    <property type="term" value="P:cell septum assembly"/>
    <property type="evidence" value="ECO:0007669"/>
    <property type="project" value="InterPro"/>
</dbReference>
<evidence type="ECO:0000256" key="2">
    <source>
        <dbReference type="ARBA" id="ARBA00022519"/>
    </source>
</evidence>
<feature type="domain" description="Cell division protein FtsQ/DivIB C-terminal" evidence="7">
    <location>
        <begin position="122"/>
        <end position="247"/>
    </location>
</feature>
<protein>
    <recommendedName>
        <fullName evidence="7">Cell division protein FtsQ/DivIB C-terminal domain-containing protein</fullName>
    </recommendedName>
</protein>
<keyword evidence="1" id="KW-1003">Cell membrane</keyword>
<gene>
    <name evidence="8" type="ORF">COW11_04240</name>
</gene>
<keyword evidence="3" id="KW-0132">Cell division</keyword>
<evidence type="ECO:0000256" key="3">
    <source>
        <dbReference type="ARBA" id="ARBA00022618"/>
    </source>
</evidence>
<name>A0A2J0LEJ1_9BACT</name>
<reference evidence="8 9" key="1">
    <citation type="submission" date="2017-09" db="EMBL/GenBank/DDBJ databases">
        <title>Depth-based differentiation of microbial function through sediment-hosted aquifers and enrichment of novel symbionts in the deep terrestrial subsurface.</title>
        <authorList>
            <person name="Probst A.J."/>
            <person name="Ladd B."/>
            <person name="Jarett J.K."/>
            <person name="Geller-Mcgrath D.E."/>
            <person name="Sieber C.M."/>
            <person name="Emerson J.B."/>
            <person name="Anantharaman K."/>
            <person name="Thomas B.C."/>
            <person name="Malmstrom R."/>
            <person name="Stieglmeier M."/>
            <person name="Klingl A."/>
            <person name="Woyke T."/>
            <person name="Ryan C.M."/>
            <person name="Banfield J.F."/>
        </authorList>
    </citation>
    <scope>NUCLEOTIDE SEQUENCE [LARGE SCALE GENOMIC DNA]</scope>
    <source>
        <strain evidence="8">CG12_big_fil_rev_8_21_14_0_65_43_15</strain>
    </source>
</reference>
<dbReference type="Pfam" id="PF03799">
    <property type="entry name" value="FtsQ_DivIB_C"/>
    <property type="match status" value="1"/>
</dbReference>
<proteinExistence type="predicted"/>
<dbReference type="InterPro" id="IPR005548">
    <property type="entry name" value="Cell_div_FtsQ/DivIB_C"/>
</dbReference>
<evidence type="ECO:0000259" key="7">
    <source>
        <dbReference type="Pfam" id="PF03799"/>
    </source>
</evidence>
<dbReference type="PANTHER" id="PTHR35851">
    <property type="entry name" value="CELL DIVISION PROTEIN FTSQ"/>
    <property type="match status" value="1"/>
</dbReference>
<keyword evidence="6" id="KW-0131">Cell cycle</keyword>
<keyword evidence="5" id="KW-0472">Membrane</keyword>
<dbReference type="EMBL" id="PFGP01000098">
    <property type="protein sequence ID" value="PIW66261.1"/>
    <property type="molecule type" value="Genomic_DNA"/>
</dbReference>
<evidence type="ECO:0000256" key="5">
    <source>
        <dbReference type="ARBA" id="ARBA00022989"/>
    </source>
</evidence>
<evidence type="ECO:0000313" key="9">
    <source>
        <dbReference type="Proteomes" id="UP000231267"/>
    </source>
</evidence>
<evidence type="ECO:0000313" key="8">
    <source>
        <dbReference type="EMBL" id="PIW66261.1"/>
    </source>
</evidence>
<keyword evidence="2" id="KW-0997">Cell inner membrane</keyword>
<dbReference type="PANTHER" id="PTHR35851:SF1">
    <property type="entry name" value="CELL DIVISION PROTEIN FTSQ"/>
    <property type="match status" value="1"/>
</dbReference>
<keyword evidence="4" id="KW-0812">Transmembrane</keyword>
<dbReference type="Proteomes" id="UP000231267">
    <property type="component" value="Unassembled WGS sequence"/>
</dbReference>
<comment type="caution">
    <text evidence="8">The sequence shown here is derived from an EMBL/GenBank/DDBJ whole genome shotgun (WGS) entry which is preliminary data.</text>
</comment>
<accession>A0A2J0LEJ1</accession>
<organism evidence="8 9">
    <name type="scientific">Candidatus Taenaricola geysiri</name>
    <dbReference type="NCBI Taxonomy" id="1974752"/>
    <lineage>
        <taxon>Bacteria</taxon>
        <taxon>Pseudomonadati</taxon>
        <taxon>Candidatus Omnitrophota</taxon>
        <taxon>Candidatus Taenaricola</taxon>
    </lineage>
</organism>
<keyword evidence="5" id="KW-1133">Transmembrane helix</keyword>
<evidence type="ECO:0000256" key="1">
    <source>
        <dbReference type="ARBA" id="ARBA00022475"/>
    </source>
</evidence>
<evidence type="ECO:0000256" key="4">
    <source>
        <dbReference type="ARBA" id="ARBA00022692"/>
    </source>
</evidence>
<sequence length="260" mass="29765">MARRKKYKPKPKNFFPKAVWLFVIIVAVTFTYRRLNNFFIASPFFNVSKIELAMNPILKEALDIDFYNIPRHVNIFQLDIDSTGMNTQRKHPEFESVIVSRRLPDVISVRIKYKKPAAFLKDGQYFIPVSGDGITLPAEVASAKNLPIFTGIKLYSRDAVPGSLLTDRKLQWGLKFIKLVESLWDIENCRIDVVDLNNIKEISFYLADGVCVKVGDANNMKTKLELLKKVINEPGFDFEKIAYIDLRFSDVVIGPKLTAK</sequence>
<dbReference type="InterPro" id="IPR026579">
    <property type="entry name" value="FtsQ"/>
</dbReference>
<evidence type="ECO:0000256" key="6">
    <source>
        <dbReference type="ARBA" id="ARBA00023306"/>
    </source>
</evidence>